<feature type="region of interest" description="Disordered" evidence="1">
    <location>
        <begin position="96"/>
        <end position="121"/>
    </location>
</feature>
<dbReference type="Proteomes" id="UP000887574">
    <property type="component" value="Unplaced"/>
</dbReference>
<sequence>MSECREFCEPEGKSVGFFLQSLLDGGVSGSNLQPEFVNELADWDKKFPHLSINRKALVSHASQSSSMKLNVARRLVSDHLWTEMQSVLEIDNTTKRSLEKTQQPSTSKVSQICTLPSINRP</sequence>
<keyword evidence="2" id="KW-1185">Reference proteome</keyword>
<accession>A0A915CMN3</accession>
<name>A0A915CMN3_9BILA</name>
<evidence type="ECO:0000313" key="2">
    <source>
        <dbReference type="Proteomes" id="UP000887574"/>
    </source>
</evidence>
<proteinExistence type="predicted"/>
<evidence type="ECO:0000256" key="1">
    <source>
        <dbReference type="SAM" id="MobiDB-lite"/>
    </source>
</evidence>
<evidence type="ECO:0000313" key="3">
    <source>
        <dbReference type="WBParaSite" id="jg10600"/>
    </source>
</evidence>
<feature type="compositionally biased region" description="Polar residues" evidence="1">
    <location>
        <begin position="100"/>
        <end position="121"/>
    </location>
</feature>
<reference evidence="3" key="1">
    <citation type="submission" date="2022-11" db="UniProtKB">
        <authorList>
            <consortium name="WormBaseParasite"/>
        </authorList>
    </citation>
    <scope>IDENTIFICATION</scope>
</reference>
<dbReference type="AlphaFoldDB" id="A0A915CMN3"/>
<organism evidence="2 3">
    <name type="scientific">Ditylenchus dipsaci</name>
    <dbReference type="NCBI Taxonomy" id="166011"/>
    <lineage>
        <taxon>Eukaryota</taxon>
        <taxon>Metazoa</taxon>
        <taxon>Ecdysozoa</taxon>
        <taxon>Nematoda</taxon>
        <taxon>Chromadorea</taxon>
        <taxon>Rhabditida</taxon>
        <taxon>Tylenchina</taxon>
        <taxon>Tylenchomorpha</taxon>
        <taxon>Sphaerularioidea</taxon>
        <taxon>Anguinidae</taxon>
        <taxon>Anguininae</taxon>
        <taxon>Ditylenchus</taxon>
    </lineage>
</organism>
<dbReference type="WBParaSite" id="jg10600">
    <property type="protein sequence ID" value="jg10600"/>
    <property type="gene ID" value="jg10600"/>
</dbReference>
<protein>
    <submittedName>
        <fullName evidence="3">Uncharacterized protein</fullName>
    </submittedName>
</protein>